<dbReference type="InterPro" id="IPR036396">
    <property type="entry name" value="Cyt_P450_sf"/>
</dbReference>
<dbReference type="Pfam" id="PF00067">
    <property type="entry name" value="p450"/>
    <property type="match status" value="1"/>
</dbReference>
<dbReference type="GO" id="GO:0005506">
    <property type="term" value="F:iron ion binding"/>
    <property type="evidence" value="ECO:0007669"/>
    <property type="project" value="InterPro"/>
</dbReference>
<evidence type="ECO:0000256" key="8">
    <source>
        <dbReference type="ARBA" id="ARBA00023033"/>
    </source>
</evidence>
<comment type="cofactor">
    <cofactor evidence="1">
        <name>heme</name>
        <dbReference type="ChEBI" id="CHEBI:30413"/>
    </cofactor>
</comment>
<evidence type="ECO:0000256" key="1">
    <source>
        <dbReference type="ARBA" id="ARBA00001971"/>
    </source>
</evidence>
<keyword evidence="9" id="KW-0472">Membrane</keyword>
<dbReference type="GO" id="GO:0020037">
    <property type="term" value="F:heme binding"/>
    <property type="evidence" value="ECO:0007669"/>
    <property type="project" value="InterPro"/>
</dbReference>
<dbReference type="EMBL" id="JARGEI010000018">
    <property type="protein sequence ID" value="KAJ8715372.1"/>
    <property type="molecule type" value="Genomic_DNA"/>
</dbReference>
<name>A0AAD7YH17_MYTSE</name>
<dbReference type="InterPro" id="IPR050196">
    <property type="entry name" value="Cytochrome_P450_Monoox"/>
</dbReference>
<organism evidence="10 11">
    <name type="scientific">Mythimna separata</name>
    <name type="common">Oriental armyworm</name>
    <name type="synonym">Pseudaletia separata</name>
    <dbReference type="NCBI Taxonomy" id="271217"/>
    <lineage>
        <taxon>Eukaryota</taxon>
        <taxon>Metazoa</taxon>
        <taxon>Ecdysozoa</taxon>
        <taxon>Arthropoda</taxon>
        <taxon>Hexapoda</taxon>
        <taxon>Insecta</taxon>
        <taxon>Pterygota</taxon>
        <taxon>Neoptera</taxon>
        <taxon>Endopterygota</taxon>
        <taxon>Lepidoptera</taxon>
        <taxon>Glossata</taxon>
        <taxon>Ditrysia</taxon>
        <taxon>Noctuoidea</taxon>
        <taxon>Noctuidae</taxon>
        <taxon>Noctuinae</taxon>
        <taxon>Hadenini</taxon>
        <taxon>Mythimna</taxon>
    </lineage>
</organism>
<dbReference type="Proteomes" id="UP001231518">
    <property type="component" value="Chromosome 24"/>
</dbReference>
<dbReference type="GO" id="GO:0016020">
    <property type="term" value="C:membrane"/>
    <property type="evidence" value="ECO:0007669"/>
    <property type="project" value="UniProtKB-SubCell"/>
</dbReference>
<dbReference type="PANTHER" id="PTHR24291:SF43">
    <property type="entry name" value="AROMATASE"/>
    <property type="match status" value="1"/>
</dbReference>
<evidence type="ECO:0000313" key="10">
    <source>
        <dbReference type="EMBL" id="KAJ8715372.1"/>
    </source>
</evidence>
<keyword evidence="4" id="KW-0349">Heme</keyword>
<evidence type="ECO:0000256" key="6">
    <source>
        <dbReference type="ARBA" id="ARBA00023002"/>
    </source>
</evidence>
<dbReference type="PANTHER" id="PTHR24291">
    <property type="entry name" value="CYTOCHROME P450 FAMILY 4"/>
    <property type="match status" value="1"/>
</dbReference>
<evidence type="ECO:0000313" key="11">
    <source>
        <dbReference type="Proteomes" id="UP001231518"/>
    </source>
</evidence>
<evidence type="ECO:0000256" key="5">
    <source>
        <dbReference type="ARBA" id="ARBA00022723"/>
    </source>
</evidence>
<evidence type="ECO:0000256" key="7">
    <source>
        <dbReference type="ARBA" id="ARBA00023004"/>
    </source>
</evidence>
<accession>A0AAD7YH17</accession>
<protein>
    <recommendedName>
        <fullName evidence="12">Cytochrome P450</fullName>
    </recommendedName>
</protein>
<dbReference type="SUPFAM" id="SSF48264">
    <property type="entry name" value="Cytochrome P450"/>
    <property type="match status" value="1"/>
</dbReference>
<evidence type="ECO:0008006" key="12">
    <source>
        <dbReference type="Google" id="ProtNLM"/>
    </source>
</evidence>
<keyword evidence="11" id="KW-1185">Reference proteome</keyword>
<comment type="subcellular location">
    <subcellularLocation>
        <location evidence="2">Membrane</location>
    </subcellularLocation>
</comment>
<gene>
    <name evidence="10" type="ORF">PYW07_009854</name>
</gene>
<comment type="similarity">
    <text evidence="3">Belongs to the cytochrome P450 family.</text>
</comment>
<evidence type="ECO:0000256" key="2">
    <source>
        <dbReference type="ARBA" id="ARBA00004370"/>
    </source>
</evidence>
<dbReference type="GO" id="GO:0016705">
    <property type="term" value="F:oxidoreductase activity, acting on paired donors, with incorporation or reduction of molecular oxygen"/>
    <property type="evidence" value="ECO:0007669"/>
    <property type="project" value="InterPro"/>
</dbReference>
<keyword evidence="8" id="KW-0503">Monooxygenase</keyword>
<dbReference type="GO" id="GO:0004497">
    <property type="term" value="F:monooxygenase activity"/>
    <property type="evidence" value="ECO:0007669"/>
    <property type="project" value="UniProtKB-KW"/>
</dbReference>
<dbReference type="Gene3D" id="1.10.630.10">
    <property type="entry name" value="Cytochrome P450"/>
    <property type="match status" value="2"/>
</dbReference>
<proteinExistence type="inferred from homology"/>
<keyword evidence="6" id="KW-0560">Oxidoreductase</keyword>
<dbReference type="InterPro" id="IPR001128">
    <property type="entry name" value="Cyt_P450"/>
</dbReference>
<dbReference type="AlphaFoldDB" id="A0AAD7YH17"/>
<reference evidence="10" key="1">
    <citation type="submission" date="2023-03" db="EMBL/GenBank/DDBJ databases">
        <title>Chromosome-level genomes of two armyworms, Mythimna separata and Mythimna loreyi, provide insights into the biosynthesis and reception of sex pheromones.</title>
        <authorList>
            <person name="Zhao H."/>
        </authorList>
    </citation>
    <scope>NUCLEOTIDE SEQUENCE</scope>
    <source>
        <strain evidence="10">BeijingLab</strain>
        <tissue evidence="10">Pupa</tissue>
    </source>
</reference>
<keyword evidence="5" id="KW-0479">Metal-binding</keyword>
<evidence type="ECO:0000256" key="3">
    <source>
        <dbReference type="ARBA" id="ARBA00010617"/>
    </source>
</evidence>
<evidence type="ECO:0000256" key="4">
    <source>
        <dbReference type="ARBA" id="ARBA00022617"/>
    </source>
</evidence>
<evidence type="ECO:0000256" key="9">
    <source>
        <dbReference type="ARBA" id="ARBA00023136"/>
    </source>
</evidence>
<keyword evidence="7" id="KW-0408">Iron</keyword>
<comment type="caution">
    <text evidence="10">The sequence shown here is derived from an EMBL/GenBank/DDBJ whole genome shotgun (WGS) entry which is preliminary data.</text>
</comment>
<sequence>MLLHVRIQEILGEERDVEKSDLMKLVYLEAVLKESMRFYTIVPVVARKVDRDVKLSKTYALMSMKTTLAHLVRSYRIKADHTKVRLKADIMLKPDSGHYVSIERRT</sequence>